<gene>
    <name evidence="1" type="ORF">MVEN_00501200</name>
</gene>
<dbReference type="AlphaFoldDB" id="A0A8H6YW07"/>
<reference evidence="1" key="1">
    <citation type="submission" date="2020-05" db="EMBL/GenBank/DDBJ databases">
        <title>Mycena genomes resolve the evolution of fungal bioluminescence.</title>
        <authorList>
            <person name="Tsai I.J."/>
        </authorList>
    </citation>
    <scope>NUCLEOTIDE SEQUENCE</scope>
    <source>
        <strain evidence="1">CCC161011</strain>
    </source>
</reference>
<sequence length="128" mass="14335">MVICTPTTRACIMRMHDKENMDFTEIGADTGRKPDDMSNRHVITTCSRHVVTMCLKAARANPSGPPCTKKRQHMFAKYLASSAPTATLCLFVPLTSPHWMPFFNKVHGIQKCQGWTVLTLNNYSTCGE</sequence>
<dbReference type="Proteomes" id="UP000620124">
    <property type="component" value="Unassembled WGS sequence"/>
</dbReference>
<protein>
    <submittedName>
        <fullName evidence="1">Uncharacterized protein</fullName>
    </submittedName>
</protein>
<comment type="caution">
    <text evidence="1">The sequence shown here is derived from an EMBL/GenBank/DDBJ whole genome shotgun (WGS) entry which is preliminary data.</text>
</comment>
<dbReference type="EMBL" id="JACAZI010000003">
    <property type="protein sequence ID" value="KAF7366239.1"/>
    <property type="molecule type" value="Genomic_DNA"/>
</dbReference>
<name>A0A8H6YW07_9AGAR</name>
<proteinExistence type="predicted"/>
<evidence type="ECO:0000313" key="2">
    <source>
        <dbReference type="Proteomes" id="UP000620124"/>
    </source>
</evidence>
<dbReference type="OrthoDB" id="3226274at2759"/>
<organism evidence="1 2">
    <name type="scientific">Mycena venus</name>
    <dbReference type="NCBI Taxonomy" id="2733690"/>
    <lineage>
        <taxon>Eukaryota</taxon>
        <taxon>Fungi</taxon>
        <taxon>Dikarya</taxon>
        <taxon>Basidiomycota</taxon>
        <taxon>Agaricomycotina</taxon>
        <taxon>Agaricomycetes</taxon>
        <taxon>Agaricomycetidae</taxon>
        <taxon>Agaricales</taxon>
        <taxon>Marasmiineae</taxon>
        <taxon>Mycenaceae</taxon>
        <taxon>Mycena</taxon>
    </lineage>
</organism>
<keyword evidence="2" id="KW-1185">Reference proteome</keyword>
<accession>A0A8H6YW07</accession>
<evidence type="ECO:0000313" key="1">
    <source>
        <dbReference type="EMBL" id="KAF7366239.1"/>
    </source>
</evidence>